<feature type="compositionally biased region" description="Basic and acidic residues" evidence="1">
    <location>
        <begin position="153"/>
        <end position="191"/>
    </location>
</feature>
<organism evidence="2 3">
    <name type="scientific">Planoprotostelium fungivorum</name>
    <dbReference type="NCBI Taxonomy" id="1890364"/>
    <lineage>
        <taxon>Eukaryota</taxon>
        <taxon>Amoebozoa</taxon>
        <taxon>Evosea</taxon>
        <taxon>Variosea</taxon>
        <taxon>Cavosteliida</taxon>
        <taxon>Cavosteliaceae</taxon>
        <taxon>Planoprotostelium</taxon>
    </lineage>
</organism>
<protein>
    <submittedName>
        <fullName evidence="2">Uncharacterized protein</fullName>
    </submittedName>
</protein>
<name>A0A2P6MXM7_9EUKA</name>
<reference evidence="2 3" key="1">
    <citation type="journal article" date="2018" name="Genome Biol. Evol.">
        <title>Multiple Roots of Fruiting Body Formation in Amoebozoa.</title>
        <authorList>
            <person name="Hillmann F."/>
            <person name="Forbes G."/>
            <person name="Novohradska S."/>
            <person name="Ferling I."/>
            <person name="Riege K."/>
            <person name="Groth M."/>
            <person name="Westermann M."/>
            <person name="Marz M."/>
            <person name="Spaller T."/>
            <person name="Winckler T."/>
            <person name="Schaap P."/>
            <person name="Glockner G."/>
        </authorList>
    </citation>
    <scope>NUCLEOTIDE SEQUENCE [LARGE SCALE GENOMIC DNA]</scope>
    <source>
        <strain evidence="2 3">Jena</strain>
    </source>
</reference>
<feature type="region of interest" description="Disordered" evidence="1">
    <location>
        <begin position="143"/>
        <end position="191"/>
    </location>
</feature>
<keyword evidence="3" id="KW-1185">Reference proteome</keyword>
<gene>
    <name evidence="2" type="ORF">PROFUN_12045</name>
</gene>
<dbReference type="InParanoid" id="A0A2P6MXM7"/>
<accession>A0A2P6MXM7</accession>
<evidence type="ECO:0000313" key="2">
    <source>
        <dbReference type="EMBL" id="PRP76433.1"/>
    </source>
</evidence>
<dbReference type="EMBL" id="MDYQ01000326">
    <property type="protein sequence ID" value="PRP76433.1"/>
    <property type="molecule type" value="Genomic_DNA"/>
</dbReference>
<dbReference type="Proteomes" id="UP000241769">
    <property type="component" value="Unassembled WGS sequence"/>
</dbReference>
<proteinExistence type="predicted"/>
<comment type="caution">
    <text evidence="2">The sequence shown here is derived from an EMBL/GenBank/DDBJ whole genome shotgun (WGS) entry which is preliminary data.</text>
</comment>
<evidence type="ECO:0000313" key="3">
    <source>
        <dbReference type="Proteomes" id="UP000241769"/>
    </source>
</evidence>
<evidence type="ECO:0000256" key="1">
    <source>
        <dbReference type="SAM" id="MobiDB-lite"/>
    </source>
</evidence>
<dbReference type="AlphaFoldDB" id="A0A2P6MXM7"/>
<sequence>MTSRAQLVTAVSNLPISDEKKETYYVFIGTQTEDQCATILLLPDLQNRVTRYSPPSAQTAPGSSSHISGPGNCWLFLPPGTFTNFGRCNLPNDYKTNIPFMVALAIFQKYLEFPEAEDIFIQQDRPNGEGPRKMQADDIPGSVKAHLMPAPQDKQERKEDRKRQNEDLKKKPKKERATEELEGEQPLHRPQEWTIKVEDNRNPPLMDVKTGHVIIPQWLWDRSKKADRKVAQLYSLYWFTLLIHEIGGHWKRWTYAQSDTPNEEEFFWNCTIDSGNRQPAVVTLLYHSTGSKDLTACTGSLYSSMRLESNGALRMDHFSPDYWNMHDEKISDPNAWTPTRKTKSYAQSDTPNEEEFFWNCTIDSGNRVELDVYQGYTINIENSGWDQFVAIREVDNHLQYWEIPQAFLDSVLFGNWSAGIKTLHIQPVRCIYRSITVLGKNKEFYELGNPEKADEIRLVNRSGTDHVQGVKY</sequence>